<dbReference type="GO" id="GO:0005524">
    <property type="term" value="F:ATP binding"/>
    <property type="evidence" value="ECO:0007669"/>
    <property type="project" value="UniProtKB-UniRule"/>
</dbReference>
<dbReference type="InterPro" id="IPR018303">
    <property type="entry name" value="ATPase_P-typ_P_site"/>
</dbReference>
<dbReference type="Proteomes" id="UP000198762">
    <property type="component" value="Unassembled WGS sequence"/>
</dbReference>
<evidence type="ECO:0000256" key="3">
    <source>
        <dbReference type="ARBA" id="ARBA00012517"/>
    </source>
</evidence>
<evidence type="ECO:0000256" key="12">
    <source>
        <dbReference type="ARBA" id="ARBA00022842"/>
    </source>
</evidence>
<dbReference type="GO" id="GO:0043682">
    <property type="term" value="F:P-type divalent copper transporter activity"/>
    <property type="evidence" value="ECO:0007669"/>
    <property type="project" value="TreeGrafter"/>
</dbReference>
<keyword evidence="15" id="KW-0186">Copper</keyword>
<keyword evidence="5 18" id="KW-1003">Cell membrane</keyword>
<keyword evidence="8" id="KW-0677">Repeat</keyword>
<dbReference type="InterPro" id="IPR006122">
    <property type="entry name" value="HMA_Cu_ion-bd"/>
</dbReference>
<dbReference type="InterPro" id="IPR044492">
    <property type="entry name" value="P_typ_ATPase_HD_dom"/>
</dbReference>
<dbReference type="PRINTS" id="PR00942">
    <property type="entry name" value="CUATPASEI"/>
</dbReference>
<keyword evidence="9 18" id="KW-0547">Nucleotide-binding</keyword>
<dbReference type="InterPro" id="IPR023214">
    <property type="entry name" value="HAD_sf"/>
</dbReference>
<evidence type="ECO:0000259" key="20">
    <source>
        <dbReference type="PROSITE" id="PS50846"/>
    </source>
</evidence>
<dbReference type="InterPro" id="IPR036163">
    <property type="entry name" value="HMA_dom_sf"/>
</dbReference>
<dbReference type="CDD" id="cd00371">
    <property type="entry name" value="HMA"/>
    <property type="match status" value="2"/>
</dbReference>
<keyword evidence="7 18" id="KW-0479">Metal-binding</keyword>
<dbReference type="PRINTS" id="PR00119">
    <property type="entry name" value="CATATPASE"/>
</dbReference>
<feature type="transmembrane region" description="Helical" evidence="18">
    <location>
        <begin position="157"/>
        <end position="179"/>
    </location>
</feature>
<evidence type="ECO:0000256" key="14">
    <source>
        <dbReference type="ARBA" id="ARBA00022989"/>
    </source>
</evidence>
<dbReference type="InterPro" id="IPR008250">
    <property type="entry name" value="ATPase_P-typ_transduc_dom_A_sf"/>
</dbReference>
<dbReference type="PROSITE" id="PS50846">
    <property type="entry name" value="HMA_2"/>
    <property type="match status" value="2"/>
</dbReference>
<dbReference type="PROSITE" id="PS01047">
    <property type="entry name" value="HMA_1"/>
    <property type="match status" value="2"/>
</dbReference>
<dbReference type="InterPro" id="IPR017969">
    <property type="entry name" value="Heavy-metal-associated_CS"/>
</dbReference>
<evidence type="ECO:0000313" key="22">
    <source>
        <dbReference type="Proteomes" id="UP000198762"/>
    </source>
</evidence>
<dbReference type="Pfam" id="PF00403">
    <property type="entry name" value="HMA"/>
    <property type="match status" value="2"/>
</dbReference>
<dbReference type="FunFam" id="3.30.70.100:FF:000001">
    <property type="entry name" value="ATPase copper transporting beta"/>
    <property type="match status" value="1"/>
</dbReference>
<evidence type="ECO:0000256" key="4">
    <source>
        <dbReference type="ARBA" id="ARBA00022448"/>
    </source>
</evidence>
<evidence type="ECO:0000256" key="19">
    <source>
        <dbReference type="SAM" id="MobiDB-lite"/>
    </source>
</evidence>
<reference evidence="22" key="1">
    <citation type="submission" date="2016-10" db="EMBL/GenBank/DDBJ databases">
        <authorList>
            <person name="Varghese N."/>
            <person name="Submissions S."/>
        </authorList>
    </citation>
    <scope>NUCLEOTIDE SEQUENCE [LARGE SCALE GENOMIC DNA]</scope>
    <source>
        <strain evidence="22">CGMCC 1.6489</strain>
    </source>
</reference>
<gene>
    <name evidence="21" type="ORF">SAMN04487962_13113</name>
</gene>
<dbReference type="GO" id="GO:0140581">
    <property type="term" value="F:P-type monovalent copper transporter activity"/>
    <property type="evidence" value="ECO:0007669"/>
    <property type="project" value="UniProtKB-EC"/>
</dbReference>
<dbReference type="InterPro" id="IPR023298">
    <property type="entry name" value="ATPase_P-typ_TM_dom_sf"/>
</dbReference>
<dbReference type="SFLD" id="SFLDF00027">
    <property type="entry name" value="p-type_atpase"/>
    <property type="match status" value="1"/>
</dbReference>
<dbReference type="InterPro" id="IPR001757">
    <property type="entry name" value="P_typ_ATPase"/>
</dbReference>
<dbReference type="EMBL" id="FOHZ01000031">
    <property type="protein sequence ID" value="SET85047.1"/>
    <property type="molecule type" value="Genomic_DNA"/>
</dbReference>
<evidence type="ECO:0000256" key="17">
    <source>
        <dbReference type="ARBA" id="ARBA00023136"/>
    </source>
</evidence>
<evidence type="ECO:0000256" key="15">
    <source>
        <dbReference type="ARBA" id="ARBA00023008"/>
    </source>
</evidence>
<evidence type="ECO:0000256" key="18">
    <source>
        <dbReference type="RuleBase" id="RU362081"/>
    </source>
</evidence>
<feature type="transmembrane region" description="Helical" evidence="18">
    <location>
        <begin position="778"/>
        <end position="797"/>
    </location>
</feature>
<dbReference type="STRING" id="430453.SAMN04487962_13113"/>
<dbReference type="Gene3D" id="2.70.150.10">
    <property type="entry name" value="Calcium-transporting ATPase, cytoplasmic transduction domain A"/>
    <property type="match status" value="1"/>
</dbReference>
<feature type="transmembrane region" description="Helical" evidence="18">
    <location>
        <begin position="191"/>
        <end position="209"/>
    </location>
</feature>
<comment type="subcellular location">
    <subcellularLocation>
        <location evidence="1">Cell membrane</location>
        <topology evidence="1">Multi-pass membrane protein</topology>
    </subcellularLocation>
</comment>
<evidence type="ECO:0000256" key="2">
    <source>
        <dbReference type="ARBA" id="ARBA00006024"/>
    </source>
</evidence>
<dbReference type="SUPFAM" id="SSF81653">
    <property type="entry name" value="Calcium ATPase, transduction domain A"/>
    <property type="match status" value="1"/>
</dbReference>
<keyword evidence="17 18" id="KW-0472">Membrane</keyword>
<dbReference type="SUPFAM" id="SSF56784">
    <property type="entry name" value="HAD-like"/>
    <property type="match status" value="1"/>
</dbReference>
<evidence type="ECO:0000256" key="8">
    <source>
        <dbReference type="ARBA" id="ARBA00022737"/>
    </source>
</evidence>
<comment type="similarity">
    <text evidence="2 18">Belongs to the cation transport ATPase (P-type) (TC 3.A.3) family. Type IB subfamily.</text>
</comment>
<name>A0A1I0HMA3_9GAMM</name>
<dbReference type="SUPFAM" id="SSF55008">
    <property type="entry name" value="HMA, heavy metal-associated domain"/>
    <property type="match status" value="2"/>
</dbReference>
<feature type="transmembrane region" description="Helical" evidence="18">
    <location>
        <begin position="229"/>
        <end position="253"/>
    </location>
</feature>
<keyword evidence="13" id="KW-1278">Translocase</keyword>
<dbReference type="InterPro" id="IPR023299">
    <property type="entry name" value="ATPase_P-typ_cyto_dom_N"/>
</dbReference>
<evidence type="ECO:0000256" key="9">
    <source>
        <dbReference type="ARBA" id="ARBA00022741"/>
    </source>
</evidence>
<dbReference type="Gene3D" id="3.30.70.100">
    <property type="match status" value="2"/>
</dbReference>
<feature type="transmembrane region" description="Helical" evidence="18">
    <location>
        <begin position="753"/>
        <end position="772"/>
    </location>
</feature>
<dbReference type="RefSeq" id="WP_091854700.1">
    <property type="nucleotide sequence ID" value="NZ_FOHZ01000031.1"/>
</dbReference>
<dbReference type="InterPro" id="IPR036412">
    <property type="entry name" value="HAD-like_sf"/>
</dbReference>
<dbReference type="GO" id="GO:0005507">
    <property type="term" value="F:copper ion binding"/>
    <property type="evidence" value="ECO:0007669"/>
    <property type="project" value="InterPro"/>
</dbReference>
<dbReference type="PANTHER" id="PTHR43520">
    <property type="entry name" value="ATP7, ISOFORM B"/>
    <property type="match status" value="1"/>
</dbReference>
<dbReference type="PANTHER" id="PTHR43520:SF8">
    <property type="entry name" value="P-TYPE CU(+) TRANSPORTER"/>
    <property type="match status" value="1"/>
</dbReference>
<feature type="transmembrane region" description="Helical" evidence="18">
    <location>
        <begin position="410"/>
        <end position="432"/>
    </location>
</feature>
<dbReference type="PROSITE" id="PS00154">
    <property type="entry name" value="ATPASE_E1_E2"/>
    <property type="match status" value="1"/>
</dbReference>
<keyword evidence="4" id="KW-0813">Transport</keyword>
<dbReference type="AlphaFoldDB" id="A0A1I0HMA3"/>
<dbReference type="NCBIfam" id="TIGR00003">
    <property type="entry name" value="copper ion binding protein"/>
    <property type="match status" value="2"/>
</dbReference>
<sequence>MQRIEIRVDGMSCASCVGRIEKALMGQRGVAESQVNLATGKATVKFDQPATPATLIDLIKEAGYQPRVQSAEIPVIGMTCGSCVSRVERALNKQPGMVKASVNLTTQKAFVEFLSDTLSVPRIHQAIRDAGYEPQEPDANSETEEQDREGIDLRRKVLFAAALTIPIVLIAMGKMIPALEALYVSVLPHRGWMAIEWLLTTPVLFYAGLRFFRSGYTELRHANPGMNSLVMIGTSAAYFYSVAALLVPGFFPAGTAESYFEAAAVIVTLILLGRYFEHVAKGRTSEAIKKLLQLQAKTARVIRDGEAVEVPIEAVVPGDRIQVRPGERVPVDGVVEEGQSYVDESMISGEPVPVAKQKDAELVGGTINKNGSLTFRATRVGADTVLAQIIRMVESAQADKPPIQALADKIAGIFVPIVIVLAILTFITWFSFGPEPALSFAFVTTVSVLLIACPCAMGLATPTAIMVGTGKGAEMGVLFRKGAALETLSRMDTIVLDKTGTLTRGQPELTDFILVEGREDEVLAWVAAVETESEHPIGEAIVKGARDRGLTLPAISEFQAEPGYGIQAQVAGRRINVGADRYMRRLGIDLASVADDAVSLAEKAKSPLYVAVDGRLAALIAVADPLKNGSVEAIAALKSSGLSVAMLTGDNRATAEAIARQAGIERVLAEVLPDQKAAEVKRLQDEGARVAFVGDGINDAPALAQADVGIAIGTGTDIAIEAGDVVLMRGDLRGIVDAAALSRRTRKTILGNFVWAYGYNLALIPVAAGVLFPFTGYLLNPMLAAGAMSLSSVFVVTNSLRLGRFKSNSGSSVESSISESGAAQASVS</sequence>
<feature type="region of interest" description="Disordered" evidence="19">
    <location>
        <begin position="806"/>
        <end position="828"/>
    </location>
</feature>
<keyword evidence="22" id="KW-1185">Reference proteome</keyword>
<dbReference type="SUPFAM" id="SSF81665">
    <property type="entry name" value="Calcium ATPase, transmembrane domain M"/>
    <property type="match status" value="1"/>
</dbReference>
<organism evidence="21 22">
    <name type="scientific">Marinobacter segnicrescens</name>
    <dbReference type="NCBI Taxonomy" id="430453"/>
    <lineage>
        <taxon>Bacteria</taxon>
        <taxon>Pseudomonadati</taxon>
        <taxon>Pseudomonadota</taxon>
        <taxon>Gammaproteobacteria</taxon>
        <taxon>Pseudomonadales</taxon>
        <taxon>Marinobacteraceae</taxon>
        <taxon>Marinobacter</taxon>
    </lineage>
</organism>
<dbReference type="Gene3D" id="3.40.50.1000">
    <property type="entry name" value="HAD superfamily/HAD-like"/>
    <property type="match status" value="1"/>
</dbReference>
<feature type="domain" description="HMA" evidence="20">
    <location>
        <begin position="2"/>
        <end position="67"/>
    </location>
</feature>
<dbReference type="GO" id="GO:0060003">
    <property type="term" value="P:copper ion export"/>
    <property type="evidence" value="ECO:0007669"/>
    <property type="project" value="UniProtKB-ARBA"/>
</dbReference>
<dbReference type="NCBIfam" id="TIGR01511">
    <property type="entry name" value="ATPase-IB1_Cu"/>
    <property type="match status" value="1"/>
</dbReference>
<dbReference type="OrthoDB" id="9814270at2"/>
<dbReference type="NCBIfam" id="TIGR01525">
    <property type="entry name" value="ATPase-IB_hvy"/>
    <property type="match status" value="1"/>
</dbReference>
<keyword evidence="6 18" id="KW-0812">Transmembrane</keyword>
<dbReference type="InterPro" id="IPR059000">
    <property type="entry name" value="ATPase_P-type_domA"/>
</dbReference>
<protein>
    <recommendedName>
        <fullName evidence="3">P-type Cu(+) transporter</fullName>
        <ecNumber evidence="3">7.2.2.8</ecNumber>
    </recommendedName>
</protein>
<dbReference type="CDD" id="cd02094">
    <property type="entry name" value="P-type_ATPase_Cu-like"/>
    <property type="match status" value="1"/>
</dbReference>
<dbReference type="SFLD" id="SFLDS00003">
    <property type="entry name" value="Haloacid_Dehalogenase"/>
    <property type="match status" value="1"/>
</dbReference>
<keyword evidence="11 18" id="KW-0067">ATP-binding</keyword>
<dbReference type="GO" id="GO:0016887">
    <property type="term" value="F:ATP hydrolysis activity"/>
    <property type="evidence" value="ECO:0007669"/>
    <property type="project" value="InterPro"/>
</dbReference>
<evidence type="ECO:0000256" key="11">
    <source>
        <dbReference type="ARBA" id="ARBA00022840"/>
    </source>
</evidence>
<keyword evidence="12" id="KW-0460">Magnesium</keyword>
<evidence type="ECO:0000256" key="5">
    <source>
        <dbReference type="ARBA" id="ARBA00022475"/>
    </source>
</evidence>
<dbReference type="NCBIfam" id="TIGR01494">
    <property type="entry name" value="ATPase_P-type"/>
    <property type="match status" value="1"/>
</dbReference>
<dbReference type="InterPro" id="IPR027256">
    <property type="entry name" value="P-typ_ATPase_IB"/>
</dbReference>
<feature type="compositionally biased region" description="Low complexity" evidence="19">
    <location>
        <begin position="807"/>
        <end position="821"/>
    </location>
</feature>
<evidence type="ECO:0000256" key="6">
    <source>
        <dbReference type="ARBA" id="ARBA00022692"/>
    </source>
</evidence>
<evidence type="ECO:0000256" key="16">
    <source>
        <dbReference type="ARBA" id="ARBA00023065"/>
    </source>
</evidence>
<dbReference type="GO" id="GO:0005886">
    <property type="term" value="C:plasma membrane"/>
    <property type="evidence" value="ECO:0007669"/>
    <property type="project" value="UniProtKB-SubCell"/>
</dbReference>
<keyword evidence="14 18" id="KW-1133">Transmembrane helix</keyword>
<evidence type="ECO:0000256" key="13">
    <source>
        <dbReference type="ARBA" id="ARBA00022967"/>
    </source>
</evidence>
<feature type="transmembrane region" description="Helical" evidence="18">
    <location>
        <begin position="438"/>
        <end position="461"/>
    </location>
</feature>
<evidence type="ECO:0000256" key="1">
    <source>
        <dbReference type="ARBA" id="ARBA00004651"/>
    </source>
</evidence>
<feature type="transmembrane region" description="Helical" evidence="18">
    <location>
        <begin position="259"/>
        <end position="276"/>
    </location>
</feature>
<evidence type="ECO:0000313" key="21">
    <source>
        <dbReference type="EMBL" id="SET85047.1"/>
    </source>
</evidence>
<dbReference type="FunFam" id="2.70.150.10:FF:000020">
    <property type="entry name" value="Copper-exporting P-type ATPase A"/>
    <property type="match status" value="1"/>
</dbReference>
<dbReference type="FunFam" id="3.30.70.100:FF:000005">
    <property type="entry name" value="Copper-exporting P-type ATPase A"/>
    <property type="match status" value="1"/>
</dbReference>
<dbReference type="Gene3D" id="3.40.1110.10">
    <property type="entry name" value="Calcium-transporting ATPase, cytoplasmic domain N"/>
    <property type="match status" value="1"/>
</dbReference>
<feature type="domain" description="HMA" evidence="20">
    <location>
        <begin position="69"/>
        <end position="135"/>
    </location>
</feature>
<dbReference type="EC" id="7.2.2.8" evidence="3"/>
<dbReference type="Pfam" id="PF00122">
    <property type="entry name" value="E1-E2_ATPase"/>
    <property type="match status" value="1"/>
</dbReference>
<accession>A0A1I0HMA3</accession>
<keyword evidence="10" id="KW-0187">Copper transport</keyword>
<dbReference type="InterPro" id="IPR006121">
    <property type="entry name" value="HMA_dom"/>
</dbReference>
<evidence type="ECO:0000256" key="10">
    <source>
        <dbReference type="ARBA" id="ARBA00022796"/>
    </source>
</evidence>
<dbReference type="Pfam" id="PF00702">
    <property type="entry name" value="Hydrolase"/>
    <property type="match status" value="1"/>
</dbReference>
<dbReference type="PRINTS" id="PR00943">
    <property type="entry name" value="CUATPASE"/>
</dbReference>
<proteinExistence type="inferred from homology"/>
<dbReference type="GO" id="GO:0055070">
    <property type="term" value="P:copper ion homeostasis"/>
    <property type="evidence" value="ECO:0007669"/>
    <property type="project" value="TreeGrafter"/>
</dbReference>
<dbReference type="SFLD" id="SFLDG00002">
    <property type="entry name" value="C1.7:_P-type_atpase_like"/>
    <property type="match status" value="1"/>
</dbReference>
<evidence type="ECO:0000256" key="7">
    <source>
        <dbReference type="ARBA" id="ARBA00022723"/>
    </source>
</evidence>
<keyword evidence="16" id="KW-0406">Ion transport</keyword>